<keyword evidence="3" id="KW-1185">Reference proteome</keyword>
<proteinExistence type="predicted"/>
<evidence type="ECO:0000313" key="2">
    <source>
        <dbReference type="EnsemblPlants" id="ONIVA03G16220.1"/>
    </source>
</evidence>
<reference evidence="2" key="1">
    <citation type="submission" date="2015-04" db="UniProtKB">
        <authorList>
            <consortium name="EnsemblPlants"/>
        </authorList>
    </citation>
    <scope>IDENTIFICATION</scope>
    <source>
        <strain evidence="2">SL10</strain>
    </source>
</reference>
<dbReference type="AlphaFoldDB" id="A0A0E0GLL8"/>
<feature type="signal peptide" evidence="1">
    <location>
        <begin position="1"/>
        <end position="23"/>
    </location>
</feature>
<evidence type="ECO:0000256" key="1">
    <source>
        <dbReference type="SAM" id="SignalP"/>
    </source>
</evidence>
<dbReference type="Gramene" id="ONIVA03G16220.1">
    <property type="protein sequence ID" value="ONIVA03G16220.1"/>
    <property type="gene ID" value="ONIVA03G16220"/>
</dbReference>
<protein>
    <submittedName>
        <fullName evidence="2">Uncharacterized protein</fullName>
    </submittedName>
</protein>
<dbReference type="Proteomes" id="UP000006591">
    <property type="component" value="Chromosome 3"/>
</dbReference>
<organism evidence="2">
    <name type="scientific">Oryza nivara</name>
    <name type="common">Indian wild rice</name>
    <name type="synonym">Oryza sativa f. spontanea</name>
    <dbReference type="NCBI Taxonomy" id="4536"/>
    <lineage>
        <taxon>Eukaryota</taxon>
        <taxon>Viridiplantae</taxon>
        <taxon>Streptophyta</taxon>
        <taxon>Embryophyta</taxon>
        <taxon>Tracheophyta</taxon>
        <taxon>Spermatophyta</taxon>
        <taxon>Magnoliopsida</taxon>
        <taxon>Liliopsida</taxon>
        <taxon>Poales</taxon>
        <taxon>Poaceae</taxon>
        <taxon>BOP clade</taxon>
        <taxon>Oryzoideae</taxon>
        <taxon>Oryzeae</taxon>
        <taxon>Oryzinae</taxon>
        <taxon>Oryza</taxon>
    </lineage>
</organism>
<dbReference type="OMA" id="VVIMEMD"/>
<accession>A0A0E0GLL8</accession>
<name>A0A0E0GLL8_ORYNI</name>
<evidence type="ECO:0000313" key="3">
    <source>
        <dbReference type="Proteomes" id="UP000006591"/>
    </source>
</evidence>
<dbReference type="EnsemblPlants" id="ONIVA03G16220.1">
    <property type="protein sequence ID" value="ONIVA03G16220.1"/>
    <property type="gene ID" value="ONIVA03G16220"/>
</dbReference>
<reference evidence="2" key="2">
    <citation type="submission" date="2018-04" db="EMBL/GenBank/DDBJ databases">
        <title>OnivRS2 (Oryza nivara Reference Sequence Version 2).</title>
        <authorList>
            <person name="Zhang J."/>
            <person name="Kudrna D."/>
            <person name="Lee S."/>
            <person name="Talag J."/>
            <person name="Rajasekar S."/>
            <person name="Welchert J."/>
            <person name="Hsing Y.-I."/>
            <person name="Wing R.A."/>
        </authorList>
    </citation>
    <scope>NUCLEOTIDE SEQUENCE [LARGE SCALE GENOMIC DNA]</scope>
    <source>
        <strain evidence="2">SL10</strain>
    </source>
</reference>
<sequence length="150" mass="15672">MASGRLLATCWWRATAQWRFAEAVISVGCSGDGSHDCGSGGDVGGGEGGVAVMSHPSRVFAGRKPSLGSFESRRAAVAWRLVTLSGSRFGVSLLLGLCVGDVGVWVVNGTSKDGQMDHLALPDINQADTADRHAMLCPATRFTYSPSMAQ</sequence>
<keyword evidence="1" id="KW-0732">Signal</keyword>
<feature type="chain" id="PRO_5002360632" evidence="1">
    <location>
        <begin position="24"/>
        <end position="150"/>
    </location>
</feature>
<dbReference type="HOGENOM" id="CLU_1743467_0_0_1"/>